<keyword evidence="5" id="KW-1185">Reference proteome</keyword>
<dbReference type="PROSITE" id="PS50104">
    <property type="entry name" value="TIR"/>
    <property type="match status" value="1"/>
</dbReference>
<dbReference type="SMART" id="SM00185">
    <property type="entry name" value="ARM"/>
    <property type="match status" value="2"/>
</dbReference>
<accession>A0A7J7JFK8</accession>
<comment type="caution">
    <text evidence="4">The sequence shown here is derived from an EMBL/GenBank/DDBJ whole genome shotgun (WGS) entry which is preliminary data.</text>
</comment>
<dbReference type="InterPro" id="IPR035897">
    <property type="entry name" value="Toll_tir_struct_dom_sf"/>
</dbReference>
<feature type="compositionally biased region" description="Low complexity" evidence="2">
    <location>
        <begin position="1"/>
        <end position="10"/>
    </location>
</feature>
<reference evidence="4" key="1">
    <citation type="submission" date="2020-06" db="EMBL/GenBank/DDBJ databases">
        <title>Draft genome of Bugula neritina, a colonial animal packing powerful symbionts and potential medicines.</title>
        <authorList>
            <person name="Rayko M."/>
        </authorList>
    </citation>
    <scope>NUCLEOTIDE SEQUENCE [LARGE SCALE GENOMIC DNA]</scope>
    <source>
        <strain evidence="4">Kwan_BN1</strain>
    </source>
</reference>
<dbReference type="InterPro" id="IPR016024">
    <property type="entry name" value="ARM-type_fold"/>
</dbReference>
<dbReference type="Pfam" id="PF13676">
    <property type="entry name" value="TIR_2"/>
    <property type="match status" value="1"/>
</dbReference>
<feature type="domain" description="TIR" evidence="3">
    <location>
        <begin position="770"/>
        <end position="899"/>
    </location>
</feature>
<gene>
    <name evidence="4" type="ORF">EB796_017280</name>
</gene>
<dbReference type="OrthoDB" id="9978456at2759"/>
<sequence length="1095" mass="123199">MSRSSDSGSSLPPLVNESKKSHVQHKTKSPDYAYKELSNFTSAATAGVLSQPMIPVPPPPPPPPPASSSLPSTSHDLEITNALRAQVRRRQNADKKQSEYTVSSGSCNVSQLVDPSFTRVPVPPPLLIRDVLCAQIQGTVMNTKQQQNLSFLHKRFTPKYMRNWVLQEDNLTNCLEDVGYAVRTLKAVQGAYASGAEDYKPYFRLIYESVVPVRDDVSQTAKEKVMQELLDCGWVQVINVYLKLLIEDVINPPTNKEGAALHLGASCDNMVSAIDTLRHPIHLFSTDIVAQIFDLFYNIVIESLQALSVVELPPDSRRTAPNRLMNVLISALLDFLQIAEMRRLKFKGLDTSSLETLLQKYVIILSKTPLQSLCLTALSFLASVEDEIQSRFSLRFLQTTKLTDDNKDQFMKDALFVAQYLATTSLENHMKHPWRYQYEFGFVTRFATGKPSKSCSIPTQRSVYEAMIKDGRWDTFITGLYKKVMDYLDANGDDKLLNPTVNTTLVNIYYGFLLTTNGVDILKNSSTLRTVFNHYHSLVLSQLQVPRVIQVFHDEVLMGSALYAIGRSMMMMVHNFTYRHEPSVPVLRELGMIRIARDIRAKADISNVKTTSLLIIAYLLDEGEDKEMMKMADSELKYLIAELEKSLLSATASIFGPQELIEGLTRIAVVDENKSKLIDQGILPLLVKSLKNSRKYDSSHQAAAAKALWTLAFNDDSRQRIIDEKGCMNALNNLKDSENPNLKEAVAGALWELGGKSKRVESNNFSGEGAEKHIMLSYNHEAQNEVLKMNNMLKNLGYKVWVDVEKITEGGSTLEAMADAIEGSYLVLIFFSEAYKKSANCHSEADYVFEKRKQFLPIQAQPGYKPDGWLGMLMGTRYRYTLVRPDRYEAEMNKLLQQIQQITSSELGGAAAVEGSTAAATSISSEGAPVFKPPVAKDFECKTWTHQKVAQWLSENNLSHLKEVMKDFDGPLLVELVKISTDVSTLYGLLGKVPGLVLYFIVFQSTAAKCLLNQVDEVTVLRVNNNYNQPAPGLNMFIAPLISFHTRRFLYFSLRMNKYKMTLVPREWQHDSVSGKHHRQRRAKFSVKQFTGFTM</sequence>
<dbReference type="SUPFAM" id="SSF48371">
    <property type="entry name" value="ARM repeat"/>
    <property type="match status" value="2"/>
</dbReference>
<dbReference type="EMBL" id="VXIV02002584">
    <property type="protein sequence ID" value="KAF6024414.1"/>
    <property type="molecule type" value="Genomic_DNA"/>
</dbReference>
<dbReference type="PROSITE" id="PS50176">
    <property type="entry name" value="ARM_REPEAT"/>
    <property type="match status" value="1"/>
</dbReference>
<dbReference type="GO" id="GO:0007165">
    <property type="term" value="P:signal transduction"/>
    <property type="evidence" value="ECO:0007669"/>
    <property type="project" value="InterPro"/>
</dbReference>
<evidence type="ECO:0000259" key="3">
    <source>
        <dbReference type="PROSITE" id="PS50104"/>
    </source>
</evidence>
<feature type="region of interest" description="Disordered" evidence="2">
    <location>
        <begin position="49"/>
        <end position="74"/>
    </location>
</feature>
<feature type="repeat" description="ARM" evidence="1">
    <location>
        <begin position="681"/>
        <end position="726"/>
    </location>
</feature>
<name>A0A7J7JFK8_BUGNE</name>
<dbReference type="Gene3D" id="1.25.10.10">
    <property type="entry name" value="Leucine-rich Repeat Variant"/>
    <property type="match status" value="1"/>
</dbReference>
<dbReference type="InterPro" id="IPR013761">
    <property type="entry name" value="SAM/pointed_sf"/>
</dbReference>
<dbReference type="SUPFAM" id="SSF52200">
    <property type="entry name" value="Toll/Interleukin receptor TIR domain"/>
    <property type="match status" value="1"/>
</dbReference>
<dbReference type="PANTHER" id="PTHR46270">
    <property type="entry name" value="ARMADILLO-TYPE FOLD-RELATED"/>
    <property type="match status" value="1"/>
</dbReference>
<evidence type="ECO:0000256" key="1">
    <source>
        <dbReference type="PROSITE-ProRule" id="PRU00259"/>
    </source>
</evidence>
<dbReference type="InterPro" id="IPR000225">
    <property type="entry name" value="Armadillo"/>
</dbReference>
<dbReference type="Gene3D" id="3.40.50.10140">
    <property type="entry name" value="Toll/interleukin-1 receptor homology (TIR) domain"/>
    <property type="match status" value="1"/>
</dbReference>
<dbReference type="InterPro" id="IPR011989">
    <property type="entry name" value="ARM-like"/>
</dbReference>
<feature type="compositionally biased region" description="Pro residues" evidence="2">
    <location>
        <begin position="54"/>
        <end position="66"/>
    </location>
</feature>
<protein>
    <recommendedName>
        <fullName evidence="3">TIR domain-containing protein</fullName>
    </recommendedName>
</protein>
<dbReference type="SUPFAM" id="SSF47769">
    <property type="entry name" value="SAM/Pointed domain"/>
    <property type="match status" value="1"/>
</dbReference>
<evidence type="ECO:0000256" key="2">
    <source>
        <dbReference type="SAM" id="MobiDB-lite"/>
    </source>
</evidence>
<dbReference type="AlphaFoldDB" id="A0A7J7JFK8"/>
<evidence type="ECO:0000313" key="4">
    <source>
        <dbReference type="EMBL" id="KAF6024414.1"/>
    </source>
</evidence>
<evidence type="ECO:0000313" key="5">
    <source>
        <dbReference type="Proteomes" id="UP000593567"/>
    </source>
</evidence>
<dbReference type="InterPro" id="IPR000157">
    <property type="entry name" value="TIR_dom"/>
</dbReference>
<proteinExistence type="predicted"/>
<dbReference type="Gene3D" id="1.10.150.50">
    <property type="entry name" value="Transcription Factor, Ets-1"/>
    <property type="match status" value="1"/>
</dbReference>
<dbReference type="Proteomes" id="UP000593567">
    <property type="component" value="Unassembled WGS sequence"/>
</dbReference>
<feature type="region of interest" description="Disordered" evidence="2">
    <location>
        <begin position="1"/>
        <end position="30"/>
    </location>
</feature>
<dbReference type="PANTHER" id="PTHR46270:SF2">
    <property type="entry name" value="TIR DOMAIN-CONTAINING PROTEIN"/>
    <property type="match status" value="1"/>
</dbReference>
<organism evidence="4 5">
    <name type="scientific">Bugula neritina</name>
    <name type="common">Brown bryozoan</name>
    <name type="synonym">Sertularia neritina</name>
    <dbReference type="NCBI Taxonomy" id="10212"/>
    <lineage>
        <taxon>Eukaryota</taxon>
        <taxon>Metazoa</taxon>
        <taxon>Spiralia</taxon>
        <taxon>Lophotrochozoa</taxon>
        <taxon>Bryozoa</taxon>
        <taxon>Gymnolaemata</taxon>
        <taxon>Cheilostomatida</taxon>
        <taxon>Flustrina</taxon>
        <taxon>Buguloidea</taxon>
        <taxon>Bugulidae</taxon>
        <taxon>Bugula</taxon>
    </lineage>
</organism>